<feature type="compositionally biased region" description="Acidic residues" evidence="1">
    <location>
        <begin position="59"/>
        <end position="70"/>
    </location>
</feature>
<evidence type="ECO:0000256" key="2">
    <source>
        <dbReference type="SAM" id="Phobius"/>
    </source>
</evidence>
<dbReference type="EMBL" id="QLNT01000030">
    <property type="protein sequence ID" value="KAF3056909.1"/>
    <property type="molecule type" value="Genomic_DNA"/>
</dbReference>
<accession>A0A9P4X475</accession>
<dbReference type="AlphaFoldDB" id="A0A9P4X475"/>
<evidence type="ECO:0000313" key="3">
    <source>
        <dbReference type="EMBL" id="KAF3056909.1"/>
    </source>
</evidence>
<feature type="region of interest" description="Disordered" evidence="1">
    <location>
        <begin position="587"/>
        <end position="612"/>
    </location>
</feature>
<feature type="region of interest" description="Disordered" evidence="1">
    <location>
        <begin position="266"/>
        <end position="291"/>
    </location>
</feature>
<feature type="compositionally biased region" description="Acidic residues" evidence="1">
    <location>
        <begin position="832"/>
        <end position="845"/>
    </location>
</feature>
<reference evidence="3 4" key="1">
    <citation type="submission" date="2018-06" db="EMBL/GenBank/DDBJ databases">
        <title>Genome analysis of cellulolytic fungus Trichoderma lentiforme CFAM-422.</title>
        <authorList>
            <person name="Steindorff A.S."/>
            <person name="Formighieri E.F."/>
            <person name="Midorikawa G.E.O."/>
            <person name="Tamietti M.S."/>
            <person name="Ramos E.Z."/>
            <person name="Silva A.S."/>
            <person name="Bon E.P.S."/>
            <person name="Mendes T.D."/>
            <person name="Damaso M.C.T."/>
            <person name="Favaro L.C.L."/>
        </authorList>
    </citation>
    <scope>NUCLEOTIDE SEQUENCE [LARGE SCALE GENOMIC DNA]</scope>
    <source>
        <strain evidence="3 4">CFAM-422</strain>
    </source>
</reference>
<evidence type="ECO:0000313" key="4">
    <source>
        <dbReference type="Proteomes" id="UP000801864"/>
    </source>
</evidence>
<feature type="transmembrane region" description="Helical" evidence="2">
    <location>
        <begin position="922"/>
        <end position="944"/>
    </location>
</feature>
<organism evidence="3 4">
    <name type="scientific">Trichoderma lentiforme</name>
    <dbReference type="NCBI Taxonomy" id="1567552"/>
    <lineage>
        <taxon>Eukaryota</taxon>
        <taxon>Fungi</taxon>
        <taxon>Dikarya</taxon>
        <taxon>Ascomycota</taxon>
        <taxon>Pezizomycotina</taxon>
        <taxon>Sordariomycetes</taxon>
        <taxon>Hypocreomycetidae</taxon>
        <taxon>Hypocreales</taxon>
        <taxon>Hypocreaceae</taxon>
        <taxon>Trichoderma</taxon>
    </lineage>
</organism>
<dbReference type="Proteomes" id="UP000801864">
    <property type="component" value="Unassembled WGS sequence"/>
</dbReference>
<keyword evidence="4" id="KW-1185">Reference proteome</keyword>
<feature type="compositionally biased region" description="Basic and acidic residues" evidence="1">
    <location>
        <begin position="599"/>
        <end position="612"/>
    </location>
</feature>
<proteinExistence type="predicted"/>
<feature type="compositionally biased region" description="Acidic residues" evidence="1">
    <location>
        <begin position="222"/>
        <end position="233"/>
    </location>
</feature>
<keyword evidence="2" id="KW-1133">Transmembrane helix</keyword>
<keyword evidence="2" id="KW-0812">Transmembrane</keyword>
<feature type="region of interest" description="Disordered" evidence="1">
    <location>
        <begin position="59"/>
        <end position="90"/>
    </location>
</feature>
<feature type="region of interest" description="Disordered" evidence="1">
    <location>
        <begin position="104"/>
        <end position="144"/>
    </location>
</feature>
<feature type="compositionally biased region" description="Low complexity" evidence="1">
    <location>
        <begin position="193"/>
        <end position="210"/>
    </location>
</feature>
<feature type="region of interest" description="Disordered" evidence="1">
    <location>
        <begin position="159"/>
        <end position="237"/>
    </location>
</feature>
<evidence type="ECO:0000256" key="1">
    <source>
        <dbReference type="SAM" id="MobiDB-lite"/>
    </source>
</evidence>
<protein>
    <submittedName>
        <fullName evidence="3">Uncharacterized protein</fullName>
    </submittedName>
</protein>
<gene>
    <name evidence="3" type="ORF">CFAM422_012511</name>
</gene>
<feature type="region of interest" description="Disordered" evidence="1">
    <location>
        <begin position="832"/>
        <end position="853"/>
    </location>
</feature>
<name>A0A9P4X475_9HYPO</name>
<comment type="caution">
    <text evidence="3">The sequence shown here is derived from an EMBL/GenBank/DDBJ whole genome shotgun (WGS) entry which is preliminary data.</text>
</comment>
<sequence>MIKLFRGLVSEEVSVDTSSLISLVLNGELLESSDDVLNNGILALAVLAAKVVEPGDLVEDEVDDGNEDGDTERVQPDNDDGDNVGPTIVALDGKVNGVVDLRGSRQPAEETEESSHDVDTENGADELPRGHGLATTGNEDEPVLSKGDLEEENLLDGAKVLDDTTVGQVHGSTEDPGTEGKQDTEDDGDDPDLGQLPLDGTGFVVGIVVGDGDGSQISEQGKEDDEVDTDGLVDDDHGQSQVDLEVETQSDTVLDVSLHALEDLARGLDGQDDGGQTGSKEDDISSSLSSLGGTLDSDTAVSLLQGGGVVDTVTSHGSKVTTLLEHLDDTVLVLGENLSETVGTLDEVVLDGTGKTTVDELLRVVDLGTESKHTASLLGNGDGITSQHLDGNTELGSLENGLGGILTRGVEHGEETKENPVLIVLLVADTERSETTASELTILLTVLGGELVVGVGKLENGLGGTLGADELVLAETALSGDTLGDGVEGSELLSDPALLKDLTSLGVALEGQDGDLVDGVEGLEVVGRSKGSDSHHPVDILTLADVGVTDGQLVGSESTGLVRAENIDTSKRLDGGELLDNGLLLGEVGSADSESGGGDDGKTDGDTNDEENKGIVEEVLGARLGDLEVVEEATNPGSENPEHDENEQAGTNVVHDSLEVTLVLGALDEIGSLTDEGVLGSSSDDGIGLSALAASGVVGDITEVLVDGERLTSDGRLVDGNEGSGTVVGKSGLLVLLILFFLLVVAGAQLAFGTELLEDLEVLRTSVVADQENIRGDGSDERALAYNITGNELTSENVLLLAVTNNGTTHGNVTLERGDDIGSRLFLVEGDEGVEQQDTADDTEIDPNRTSKETQKLGKQILLLGAQLVPASPLSSLINLIDTDTSADVGIQPGVGDNPLGRLATVNHVGAGTLPKLPPLDITTVLVVVVAAAGALAIGANVSLQGGVFWKVVSRGGSDGAARVVLTTTGLNIVLPRGALSSMKDRHCCEELRPRSSRETGN</sequence>
<keyword evidence="2" id="KW-0472">Membrane</keyword>